<feature type="compositionally biased region" description="Polar residues" evidence="1">
    <location>
        <begin position="289"/>
        <end position="306"/>
    </location>
</feature>
<evidence type="ECO:0000313" key="3">
    <source>
        <dbReference type="Proteomes" id="UP001165160"/>
    </source>
</evidence>
<evidence type="ECO:0000313" key="2">
    <source>
        <dbReference type="EMBL" id="GMH93594.1"/>
    </source>
</evidence>
<sequence>MSPSPQTPSSISYSSLRNTLKSLEGYAAKKKLKSYDTMTTISHYVTRSLTSSKSIRLNSLVIQSRHSCTTGTKGGNVSLFKNWKMPGRIEDREGRGGKSIYESSRPVNITNGVLSFHKKILKIPAVPTKTRPPLLSNPFIFIDPHIPDEKKVLITKFLREGQTGETVTTFYERLVKQDDGSSDSDDTPLPPVNPFGIGAIVGGATKSGAVKKGKVVKLHSDFFVYVRWGEEKWNKKVKKEKLSILEPPPPKIPKRTPTPPLDSSSDESDDGLKTLSGLAQDADHPLPVPSSTEFWSDTTPFPSATRLTAEMREKRKTSTRKVTRSDLAREARDGTPAKAVDINKRTSKVARLNRRVSFKEDEVSSVDSQTFSFTGDNDEVEESPFLEPDIRTEITRRGGGGRVFNPTNTSKHRSSHSRSTPSPSFFSPDPDPLPLAPPRIARNKSNTSASSSDNSVLLPSRNLGVGFSAAVLGATPSDFGSPPNKRKKGSKYGKRGAARLTAFALERHTKNTKKTDNDDDDDDNDDVDETPTPLVAKQKAPTPTADATQSQTQNQLQTQPKTPTPTADATRTQSQTQSQIQPQQKSLAVATSQKYTTPTLQQKKVLGFYSLDEDDDDDDDQTKAHTILSKNDPSVDGLNINNIILPTDAKENEDNEDLASAYTFIPQEMMKTPQQLFSSNHGT</sequence>
<organism evidence="2 3">
    <name type="scientific">Triparma verrucosa</name>
    <dbReference type="NCBI Taxonomy" id="1606542"/>
    <lineage>
        <taxon>Eukaryota</taxon>
        <taxon>Sar</taxon>
        <taxon>Stramenopiles</taxon>
        <taxon>Ochrophyta</taxon>
        <taxon>Bolidophyceae</taxon>
        <taxon>Parmales</taxon>
        <taxon>Triparmaceae</taxon>
        <taxon>Triparma</taxon>
    </lineage>
</organism>
<feature type="compositionally biased region" description="Pro residues" evidence="1">
    <location>
        <begin position="246"/>
        <end position="260"/>
    </location>
</feature>
<feature type="compositionally biased region" description="Polar residues" evidence="1">
    <location>
        <begin position="365"/>
        <end position="375"/>
    </location>
</feature>
<feature type="region of interest" description="Disordered" evidence="1">
    <location>
        <begin position="472"/>
        <end position="598"/>
    </location>
</feature>
<keyword evidence="3" id="KW-1185">Reference proteome</keyword>
<dbReference type="Proteomes" id="UP001165160">
    <property type="component" value="Unassembled WGS sequence"/>
</dbReference>
<evidence type="ECO:0000256" key="1">
    <source>
        <dbReference type="SAM" id="MobiDB-lite"/>
    </source>
</evidence>
<reference evidence="3" key="1">
    <citation type="journal article" date="2023" name="Commun. Biol.">
        <title>Genome analysis of Parmales, the sister group of diatoms, reveals the evolutionary specialization of diatoms from phago-mixotrophs to photoautotrophs.</title>
        <authorList>
            <person name="Ban H."/>
            <person name="Sato S."/>
            <person name="Yoshikawa S."/>
            <person name="Yamada K."/>
            <person name="Nakamura Y."/>
            <person name="Ichinomiya M."/>
            <person name="Sato N."/>
            <person name="Blanc-Mathieu R."/>
            <person name="Endo H."/>
            <person name="Kuwata A."/>
            <person name="Ogata H."/>
        </authorList>
    </citation>
    <scope>NUCLEOTIDE SEQUENCE [LARGE SCALE GENOMIC DNA]</scope>
    <source>
        <strain evidence="3">NIES 3699</strain>
    </source>
</reference>
<gene>
    <name evidence="2" type="ORF">TrVE_jg6872</name>
</gene>
<dbReference type="AlphaFoldDB" id="A0A9W7BU50"/>
<feature type="compositionally biased region" description="Low complexity" evidence="1">
    <location>
        <begin position="443"/>
        <end position="455"/>
    </location>
</feature>
<comment type="caution">
    <text evidence="2">The sequence shown here is derived from an EMBL/GenBank/DDBJ whole genome shotgun (WGS) entry which is preliminary data.</text>
</comment>
<feature type="compositionally biased region" description="Low complexity" evidence="1">
    <location>
        <begin position="417"/>
        <end position="428"/>
    </location>
</feature>
<feature type="compositionally biased region" description="Polar residues" evidence="1">
    <location>
        <begin position="589"/>
        <end position="598"/>
    </location>
</feature>
<accession>A0A9W7BU50</accession>
<feature type="compositionally biased region" description="Basic residues" evidence="1">
    <location>
        <begin position="484"/>
        <end position="497"/>
    </location>
</feature>
<protein>
    <submittedName>
        <fullName evidence="2">Uncharacterized protein</fullName>
    </submittedName>
</protein>
<feature type="region of interest" description="Disordered" evidence="1">
    <location>
        <begin position="360"/>
        <end position="460"/>
    </location>
</feature>
<dbReference type="EMBL" id="BRXX01000141">
    <property type="protein sequence ID" value="GMH93594.1"/>
    <property type="molecule type" value="Genomic_DNA"/>
</dbReference>
<name>A0A9W7BU50_9STRA</name>
<feature type="compositionally biased region" description="Acidic residues" evidence="1">
    <location>
        <begin position="517"/>
        <end position="529"/>
    </location>
</feature>
<feature type="compositionally biased region" description="Basic and acidic residues" evidence="1">
    <location>
        <begin position="323"/>
        <end position="335"/>
    </location>
</feature>
<feature type="region of interest" description="Disordered" evidence="1">
    <location>
        <begin position="241"/>
        <end position="339"/>
    </location>
</feature>
<feature type="compositionally biased region" description="Basic and acidic residues" evidence="1">
    <location>
        <begin position="505"/>
        <end position="516"/>
    </location>
</feature>
<proteinExistence type="predicted"/>
<feature type="compositionally biased region" description="Low complexity" evidence="1">
    <location>
        <begin position="547"/>
        <end position="586"/>
    </location>
</feature>